<dbReference type="Gene3D" id="3.40.50.2020">
    <property type="match status" value="1"/>
</dbReference>
<comment type="caution">
    <text evidence="2">The sequence shown here is derived from an EMBL/GenBank/DDBJ whole genome shotgun (WGS) entry which is preliminary data.</text>
</comment>
<dbReference type="Proteomes" id="UP000560658">
    <property type="component" value="Unassembled WGS sequence"/>
</dbReference>
<dbReference type="CDD" id="cd06223">
    <property type="entry name" value="PRTases_typeI"/>
    <property type="match status" value="1"/>
</dbReference>
<sequence>MKCISTIKEWVTAFFTLFFPRCCIVCGHPLARGEECMCVLCNMGLPRTNYHLLPDNPVEQIFWGKTPLVRATSFFFYRKGSAYKYILHRLKYGGEKEIGEIMGRYVANELLPCGFFKDIDLIIPVPLHRKRQRARGYNQSEWIARGIVSVTGLLLDAESVVRDKFTETQTHKSKFERWENVSGFFSLTKHADELAGKHLLIVDDVLTTGATIVSVASCLSAVEDVRISVLTLAIASS</sequence>
<keyword evidence="3" id="KW-1185">Reference proteome</keyword>
<dbReference type="PANTHER" id="PTHR47505">
    <property type="entry name" value="DNA UTILIZATION PROTEIN YHGH"/>
    <property type="match status" value="1"/>
</dbReference>
<accession>A0A840D6N2</accession>
<protein>
    <submittedName>
        <fullName evidence="2">ComF family protein</fullName>
    </submittedName>
</protein>
<evidence type="ECO:0000313" key="3">
    <source>
        <dbReference type="Proteomes" id="UP000560658"/>
    </source>
</evidence>
<evidence type="ECO:0000256" key="1">
    <source>
        <dbReference type="ARBA" id="ARBA00008007"/>
    </source>
</evidence>
<dbReference type="EMBL" id="JACIER010000007">
    <property type="protein sequence ID" value="MBB4044315.1"/>
    <property type="molecule type" value="Genomic_DNA"/>
</dbReference>
<organism evidence="2 3">
    <name type="scientific">Bacteroides reticulotermitis</name>
    <dbReference type="NCBI Taxonomy" id="1133319"/>
    <lineage>
        <taxon>Bacteria</taxon>
        <taxon>Pseudomonadati</taxon>
        <taxon>Bacteroidota</taxon>
        <taxon>Bacteroidia</taxon>
        <taxon>Bacteroidales</taxon>
        <taxon>Bacteroidaceae</taxon>
        <taxon>Bacteroides</taxon>
    </lineage>
</organism>
<dbReference type="InterPro" id="IPR051910">
    <property type="entry name" value="ComF/GntX_DNA_util-trans"/>
</dbReference>
<dbReference type="RefSeq" id="WP_183208540.1">
    <property type="nucleotide sequence ID" value="NZ_JACIER010000007.1"/>
</dbReference>
<dbReference type="PANTHER" id="PTHR47505:SF1">
    <property type="entry name" value="DNA UTILIZATION PROTEIN YHGH"/>
    <property type="match status" value="1"/>
</dbReference>
<evidence type="ECO:0000313" key="2">
    <source>
        <dbReference type="EMBL" id="MBB4044315.1"/>
    </source>
</evidence>
<dbReference type="InterPro" id="IPR000836">
    <property type="entry name" value="PRTase_dom"/>
</dbReference>
<name>A0A840D6N2_9BACE</name>
<dbReference type="AlphaFoldDB" id="A0A840D6N2"/>
<proteinExistence type="inferred from homology"/>
<reference evidence="2" key="1">
    <citation type="submission" date="2020-08" db="EMBL/GenBank/DDBJ databases">
        <title>Genomic Encyclopedia of Type Strains, Phase IV (KMG-IV): sequencing the most valuable type-strain genomes for metagenomic binning, comparative biology and taxonomic classification.</title>
        <authorList>
            <person name="Goeker M."/>
        </authorList>
    </citation>
    <scope>NUCLEOTIDE SEQUENCE [LARGE SCALE GENOMIC DNA]</scope>
    <source>
        <strain evidence="2">DSM 105720</strain>
    </source>
</reference>
<comment type="similarity">
    <text evidence="1">Belongs to the ComF/GntX family.</text>
</comment>
<dbReference type="SUPFAM" id="SSF53271">
    <property type="entry name" value="PRTase-like"/>
    <property type="match status" value="1"/>
</dbReference>
<gene>
    <name evidence="2" type="ORF">GGR06_002106</name>
</gene>
<dbReference type="InterPro" id="IPR029057">
    <property type="entry name" value="PRTase-like"/>
</dbReference>